<evidence type="ECO:0000256" key="1">
    <source>
        <dbReference type="SAM" id="MobiDB-lite"/>
    </source>
</evidence>
<proteinExistence type="predicted"/>
<reference evidence="2" key="1">
    <citation type="journal article" date="2012" name="Proc. Natl. Acad. Sci. U.S.A.">
        <title>Antigenic diversity is generated by distinct evolutionary mechanisms in African trypanosome species.</title>
        <authorList>
            <person name="Jackson A.P."/>
            <person name="Berry A."/>
            <person name="Aslett M."/>
            <person name="Allison H.C."/>
            <person name="Burton P."/>
            <person name="Vavrova-Anderson J."/>
            <person name="Brown R."/>
            <person name="Browne H."/>
            <person name="Corton N."/>
            <person name="Hauser H."/>
            <person name="Gamble J."/>
            <person name="Gilderthorp R."/>
            <person name="Marcello L."/>
            <person name="McQuillan J."/>
            <person name="Otto T.D."/>
            <person name="Quail M.A."/>
            <person name="Sanders M.J."/>
            <person name="van Tonder A."/>
            <person name="Ginger M.L."/>
            <person name="Field M.C."/>
            <person name="Barry J.D."/>
            <person name="Hertz-Fowler C."/>
            <person name="Berriman M."/>
        </authorList>
    </citation>
    <scope>NUCLEOTIDE SEQUENCE</scope>
    <source>
        <strain evidence="2">Y486</strain>
    </source>
</reference>
<accession>G0U7C3</accession>
<feature type="non-terminal residue" evidence="2">
    <location>
        <position position="101"/>
    </location>
</feature>
<protein>
    <submittedName>
        <fullName evidence="2">Uncharacterized protein</fullName>
    </submittedName>
</protein>
<sequence>MGTNTENGRKAWKAKNTELLFKNARISKMGCGRNFTHRYTHRHTQSDHRVPRPCFARCCRETIPRPSHTTENPLNHGSFVATKNGNKMYGKNRAESHKTAR</sequence>
<name>G0U7C3_TRYVY</name>
<dbReference type="EMBL" id="HE573026">
    <property type="protein sequence ID" value="CCC51781.1"/>
    <property type="molecule type" value="Genomic_DNA"/>
</dbReference>
<dbReference type="AlphaFoldDB" id="G0U7C3"/>
<evidence type="ECO:0000313" key="2">
    <source>
        <dbReference type="EMBL" id="CCC51781.1"/>
    </source>
</evidence>
<feature type="region of interest" description="Disordered" evidence="1">
    <location>
        <begin position="65"/>
        <end position="101"/>
    </location>
</feature>
<feature type="compositionally biased region" description="Polar residues" evidence="1">
    <location>
        <begin position="67"/>
        <end position="85"/>
    </location>
</feature>
<organism evidence="2">
    <name type="scientific">Trypanosoma vivax (strain Y486)</name>
    <dbReference type="NCBI Taxonomy" id="1055687"/>
    <lineage>
        <taxon>Eukaryota</taxon>
        <taxon>Discoba</taxon>
        <taxon>Euglenozoa</taxon>
        <taxon>Kinetoplastea</taxon>
        <taxon>Metakinetoplastina</taxon>
        <taxon>Trypanosomatida</taxon>
        <taxon>Trypanosomatidae</taxon>
        <taxon>Trypanosoma</taxon>
        <taxon>Duttonella</taxon>
    </lineage>
</organism>
<gene>
    <name evidence="2" type="ORF">TVY486_1008270</name>
</gene>
<feature type="compositionally biased region" description="Basic and acidic residues" evidence="1">
    <location>
        <begin position="92"/>
        <end position="101"/>
    </location>
</feature>